<dbReference type="GeneID" id="24820055"/>
<feature type="domain" description="Response regulatory" evidence="2">
    <location>
        <begin position="4"/>
        <end position="132"/>
    </location>
</feature>
<dbReference type="CDD" id="cd17546">
    <property type="entry name" value="REC_hyHK_CKI1_RcsC-like"/>
    <property type="match status" value="1"/>
</dbReference>
<keyword evidence="1" id="KW-0597">Phosphoprotein</keyword>
<keyword evidence="4" id="KW-1185">Reference proteome</keyword>
<dbReference type="Gene3D" id="3.40.50.2300">
    <property type="match status" value="1"/>
</dbReference>
<dbReference type="PANTHER" id="PTHR44591">
    <property type="entry name" value="STRESS RESPONSE REGULATOR PROTEIN 1"/>
    <property type="match status" value="1"/>
</dbReference>
<dbReference type="STRING" id="1580092.NADRNF5_0825"/>
<dbReference type="EMBL" id="CP011070">
    <property type="protein sequence ID" value="AJW70519.1"/>
    <property type="molecule type" value="Genomic_DNA"/>
</dbReference>
<dbReference type="KEGG" id="nin:NADRNF5_0825"/>
<evidence type="ECO:0000256" key="1">
    <source>
        <dbReference type="ARBA" id="ARBA00022553"/>
    </source>
</evidence>
<evidence type="ECO:0000313" key="4">
    <source>
        <dbReference type="Proteomes" id="UP000032408"/>
    </source>
</evidence>
<dbReference type="PROSITE" id="PS50110">
    <property type="entry name" value="RESPONSE_REGULATORY"/>
    <property type="match status" value="1"/>
</dbReference>
<dbReference type="Pfam" id="PF00072">
    <property type="entry name" value="Response_reg"/>
    <property type="match status" value="1"/>
</dbReference>
<organism evidence="3 4">
    <name type="scientific">Nitrosopumilus adriaticus</name>
    <dbReference type="NCBI Taxonomy" id="1580092"/>
    <lineage>
        <taxon>Archaea</taxon>
        <taxon>Nitrososphaerota</taxon>
        <taxon>Nitrososphaeria</taxon>
        <taxon>Nitrosopumilales</taxon>
        <taxon>Nitrosopumilaceae</taxon>
        <taxon>Nitrosopumilus</taxon>
    </lineage>
</organism>
<dbReference type="RefSeq" id="WP_048115891.1">
    <property type="nucleotide sequence ID" value="NZ_CP011070.1"/>
</dbReference>
<dbReference type="InterPro" id="IPR011006">
    <property type="entry name" value="CheY-like_superfamily"/>
</dbReference>
<dbReference type="GO" id="GO:0000160">
    <property type="term" value="P:phosphorelay signal transduction system"/>
    <property type="evidence" value="ECO:0007669"/>
    <property type="project" value="InterPro"/>
</dbReference>
<accession>A0A0D5C152</accession>
<gene>
    <name evidence="3" type="primary">cheY</name>
    <name evidence="3" type="ORF">NADRNF5_0825</name>
</gene>
<reference evidence="3 4" key="2">
    <citation type="journal article" date="2016" name="ISME J.">
        <title>Physiological and genomic characterization of two novel marine thaumarchaeal strains indicates niche differentiation.</title>
        <authorList>
            <person name="Bayer B."/>
            <person name="Vojvoda J."/>
            <person name="Offre P."/>
            <person name="Alves R.J."/>
            <person name="Elisabeth N.H."/>
            <person name="Garcia J.A."/>
            <person name="Volland J.M."/>
            <person name="Srivastava A."/>
            <person name="Schleper C."/>
            <person name="Herndl G.J."/>
        </authorList>
    </citation>
    <scope>NUCLEOTIDE SEQUENCE [LARGE SCALE GENOMIC DNA]</scope>
    <source>
        <strain evidence="3 4">NF5</strain>
    </source>
</reference>
<sequence length="156" mass="18316">MVKKLLIAEDNKFTAMQYKKFFEANGYDVDIFNNGLICFQKFENELRYRRIVLKDNTPPYDYVMLDQDMPKMTGSEVSEKIHKQCPRQRIIFLSAYGQSIMRSNESTKDSYLQIMQKPFSLEFLLNKITPKSFSSIKRSSQENNLLTATQSPETIR</sequence>
<dbReference type="PANTHER" id="PTHR44591:SF3">
    <property type="entry name" value="RESPONSE REGULATORY DOMAIN-CONTAINING PROTEIN"/>
    <property type="match status" value="1"/>
</dbReference>
<evidence type="ECO:0000259" key="2">
    <source>
        <dbReference type="PROSITE" id="PS50110"/>
    </source>
</evidence>
<dbReference type="SUPFAM" id="SSF52172">
    <property type="entry name" value="CheY-like"/>
    <property type="match status" value="1"/>
</dbReference>
<evidence type="ECO:0000313" key="3">
    <source>
        <dbReference type="EMBL" id="AJW70519.1"/>
    </source>
</evidence>
<dbReference type="InterPro" id="IPR050595">
    <property type="entry name" value="Bact_response_regulator"/>
</dbReference>
<dbReference type="InterPro" id="IPR001789">
    <property type="entry name" value="Sig_transdc_resp-reg_receiver"/>
</dbReference>
<dbReference type="Proteomes" id="UP000032408">
    <property type="component" value="Chromosome"/>
</dbReference>
<reference evidence="4" key="1">
    <citation type="submission" date="2015-03" db="EMBL/GenBank/DDBJ databases">
        <title>Characterization of two novel Thaumarchaeota isolated from the Northern Adriatic Sea.</title>
        <authorList>
            <person name="Bayer B."/>
            <person name="Vojvoda J."/>
            <person name="Offre P."/>
            <person name="Srivastava A."/>
            <person name="Elisabeth N."/>
            <person name="Garcia J.A.L."/>
            <person name="Schleper C."/>
            <person name="Herndl G.J."/>
        </authorList>
    </citation>
    <scope>NUCLEOTIDE SEQUENCE [LARGE SCALE GENOMIC DNA]</scope>
    <source>
        <strain evidence="4">NF5</strain>
    </source>
</reference>
<proteinExistence type="predicted"/>
<dbReference type="SMART" id="SM00448">
    <property type="entry name" value="REC"/>
    <property type="match status" value="1"/>
</dbReference>
<dbReference type="OrthoDB" id="9652at2157"/>
<name>A0A0D5C152_9ARCH</name>
<dbReference type="AlphaFoldDB" id="A0A0D5C152"/>
<dbReference type="HOGENOM" id="CLU_000445_69_15_2"/>
<protein>
    <submittedName>
        <fullName evidence="3">Putative chemotaxis response regulator receiver protein CheY</fullName>
    </submittedName>
</protein>